<comment type="caution">
    <text evidence="1">The sequence shown here is derived from an EMBL/GenBank/DDBJ whole genome shotgun (WGS) entry which is preliminary data.</text>
</comment>
<dbReference type="Proteomes" id="UP000006222">
    <property type="component" value="Unassembled WGS sequence"/>
</dbReference>
<evidence type="ECO:0000313" key="1">
    <source>
        <dbReference type="EMBL" id="EGF27540.1"/>
    </source>
</evidence>
<organism evidence="1 2">
    <name type="scientific">Rhodopirellula baltica WH47</name>
    <dbReference type="NCBI Taxonomy" id="991778"/>
    <lineage>
        <taxon>Bacteria</taxon>
        <taxon>Pseudomonadati</taxon>
        <taxon>Planctomycetota</taxon>
        <taxon>Planctomycetia</taxon>
        <taxon>Pirellulales</taxon>
        <taxon>Pirellulaceae</taxon>
        <taxon>Rhodopirellula</taxon>
    </lineage>
</organism>
<accession>F2AS45</accession>
<evidence type="ECO:0000313" key="2">
    <source>
        <dbReference type="Proteomes" id="UP000006222"/>
    </source>
</evidence>
<name>F2AS45_RHOBT</name>
<reference evidence="1 2" key="1">
    <citation type="journal article" date="2013" name="Mar. Genomics">
        <title>Expression of sulfatases in Rhodopirellula baltica and the diversity of sulfatases in the genus Rhodopirellula.</title>
        <authorList>
            <person name="Wegner C.E."/>
            <person name="Richter-Heitmann T."/>
            <person name="Klindworth A."/>
            <person name="Klockow C."/>
            <person name="Richter M."/>
            <person name="Achstetter T."/>
            <person name="Glockner F.O."/>
            <person name="Harder J."/>
        </authorList>
    </citation>
    <scope>NUCLEOTIDE SEQUENCE [LARGE SCALE GENOMIC DNA]</scope>
    <source>
        <strain evidence="1 2">WH47</strain>
    </source>
</reference>
<dbReference type="AlphaFoldDB" id="F2AS45"/>
<dbReference type="PATRIC" id="fig|991778.3.peg.2690"/>
<proteinExistence type="predicted"/>
<dbReference type="EMBL" id="AFAR01000138">
    <property type="protein sequence ID" value="EGF27540.1"/>
    <property type="molecule type" value="Genomic_DNA"/>
</dbReference>
<sequence length="48" mass="5294">MLTIEIGLLKGRSHLWTGCNDRLILEVFPQHASGTGTIDSIRPSSSRE</sequence>
<gene>
    <name evidence="1" type="ORF">RBWH47_02492</name>
</gene>
<protein>
    <submittedName>
        <fullName evidence="1">Uncharacterized protein</fullName>
    </submittedName>
</protein>